<gene>
    <name evidence="3" type="ordered locus">ABO_1189</name>
</gene>
<protein>
    <recommendedName>
        <fullName evidence="5">DUF2970 domain-containing protein</fullName>
    </recommendedName>
</protein>
<keyword evidence="2" id="KW-0472">Membrane</keyword>
<dbReference type="Proteomes" id="UP000008871">
    <property type="component" value="Chromosome"/>
</dbReference>
<sequence>MSDRPPTQNQTQDHDPSSGKPTLWQTIHSILAGLLGVQSSKNRERDFTKGDAGNFIGVYVVLVVALVIGMVVAVNLVIDAAAK</sequence>
<dbReference type="AlphaFoldDB" id="Q0VQB1"/>
<feature type="compositionally biased region" description="Polar residues" evidence="1">
    <location>
        <begin position="1"/>
        <end position="11"/>
    </location>
</feature>
<evidence type="ECO:0000313" key="4">
    <source>
        <dbReference type="Proteomes" id="UP000008871"/>
    </source>
</evidence>
<keyword evidence="4" id="KW-1185">Reference proteome</keyword>
<dbReference type="OrthoDB" id="5625885at2"/>
<evidence type="ECO:0000256" key="2">
    <source>
        <dbReference type="SAM" id="Phobius"/>
    </source>
</evidence>
<dbReference type="Pfam" id="PF11174">
    <property type="entry name" value="DUF2970"/>
    <property type="match status" value="1"/>
</dbReference>
<accession>Q0VQB1</accession>
<reference evidence="3 4" key="1">
    <citation type="journal article" date="2006" name="Nat. Biotechnol.">
        <title>Genome sequence of the ubiquitous hydrocarbon-degrading marine bacterium Alcanivorax borkumensis.</title>
        <authorList>
            <person name="Schneiker S."/>
            <person name="Martins dos Santos V.A.P."/>
            <person name="Bartels D."/>
            <person name="Bekel T."/>
            <person name="Brecht M."/>
            <person name="Buhrmester J."/>
            <person name="Chernikova T.N."/>
            <person name="Denaro R."/>
            <person name="Ferrer M."/>
            <person name="Gertler C."/>
            <person name="Goesmann A."/>
            <person name="Golyshina O.V."/>
            <person name="Kaminski F."/>
            <person name="Khachane A.N."/>
            <person name="Lang S."/>
            <person name="Linke B."/>
            <person name="McHardy A.C."/>
            <person name="Meyer F."/>
            <person name="Nechitaylo T."/>
            <person name="Puehler A."/>
            <person name="Regenhardt D."/>
            <person name="Rupp O."/>
            <person name="Sabirova J.S."/>
            <person name="Selbitschka W."/>
            <person name="Yakimov M.M."/>
            <person name="Timmis K.N."/>
            <person name="Vorhoelter F.-J."/>
            <person name="Weidner S."/>
            <person name="Kaiser O."/>
            <person name="Golyshin P.N."/>
        </authorList>
    </citation>
    <scope>NUCLEOTIDE SEQUENCE [LARGE SCALE GENOMIC DNA]</scope>
    <source>
        <strain evidence="4">ATCC 700651 / DSM 11573 / NCIMB 13689 / SK2</strain>
    </source>
</reference>
<dbReference type="EMBL" id="AM286690">
    <property type="protein sequence ID" value="CAL16637.1"/>
    <property type="molecule type" value="Genomic_DNA"/>
</dbReference>
<dbReference type="InterPro" id="IPR021344">
    <property type="entry name" value="DUF2970"/>
</dbReference>
<proteinExistence type="predicted"/>
<dbReference type="STRING" id="393595.ABO_1189"/>
<dbReference type="KEGG" id="abo:ABO_1189"/>
<dbReference type="RefSeq" id="WP_011588472.1">
    <property type="nucleotide sequence ID" value="NC_008260.1"/>
</dbReference>
<name>Q0VQB1_ALCBS</name>
<dbReference type="HOGENOM" id="CLU_180692_2_0_6"/>
<organism evidence="3 4">
    <name type="scientific">Alcanivorax borkumensis (strain ATCC 700651 / DSM 11573 / NCIMB 13689 / SK2)</name>
    <dbReference type="NCBI Taxonomy" id="393595"/>
    <lineage>
        <taxon>Bacteria</taxon>
        <taxon>Pseudomonadati</taxon>
        <taxon>Pseudomonadota</taxon>
        <taxon>Gammaproteobacteria</taxon>
        <taxon>Oceanospirillales</taxon>
        <taxon>Alcanivoracaceae</taxon>
        <taxon>Alcanivorax</taxon>
    </lineage>
</organism>
<keyword evidence="2" id="KW-1133">Transmembrane helix</keyword>
<evidence type="ECO:0000256" key="1">
    <source>
        <dbReference type="SAM" id="MobiDB-lite"/>
    </source>
</evidence>
<evidence type="ECO:0000313" key="3">
    <source>
        <dbReference type="EMBL" id="CAL16637.1"/>
    </source>
</evidence>
<evidence type="ECO:0008006" key="5">
    <source>
        <dbReference type="Google" id="ProtNLM"/>
    </source>
</evidence>
<feature type="region of interest" description="Disordered" evidence="1">
    <location>
        <begin position="1"/>
        <end position="22"/>
    </location>
</feature>
<keyword evidence="2" id="KW-0812">Transmembrane</keyword>
<feature type="transmembrane region" description="Helical" evidence="2">
    <location>
        <begin position="56"/>
        <end position="78"/>
    </location>
</feature>